<dbReference type="EMBL" id="NBAG03000283">
    <property type="protein sequence ID" value="PNI48738.1"/>
    <property type="molecule type" value="Genomic_DNA"/>
</dbReference>
<comment type="caution">
    <text evidence="1">The sequence shown here is derived from an EMBL/GenBank/DDBJ whole genome shotgun (WGS) entry which is preliminary data.</text>
</comment>
<sequence length="56" mass="6545">MASVLSYESLVHAVAGAVLDFDFRLMRKENPKLHTWCSWRSLKKKDSWHHIEGGFQ</sequence>
<gene>
    <name evidence="1" type="ORF">CK820_G0027555</name>
</gene>
<dbReference type="Proteomes" id="UP000236370">
    <property type="component" value="Unassembled WGS sequence"/>
</dbReference>
<accession>A0A2J8LN92</accession>
<dbReference type="AlphaFoldDB" id="A0A2J8LN92"/>
<evidence type="ECO:0000313" key="1">
    <source>
        <dbReference type="EMBL" id="PNI48738.1"/>
    </source>
</evidence>
<name>A0A2J8LN92_PANTR</name>
<organism evidence="1 2">
    <name type="scientific">Pan troglodytes</name>
    <name type="common">Chimpanzee</name>
    <dbReference type="NCBI Taxonomy" id="9598"/>
    <lineage>
        <taxon>Eukaryota</taxon>
        <taxon>Metazoa</taxon>
        <taxon>Chordata</taxon>
        <taxon>Craniata</taxon>
        <taxon>Vertebrata</taxon>
        <taxon>Euteleostomi</taxon>
        <taxon>Mammalia</taxon>
        <taxon>Eutheria</taxon>
        <taxon>Euarchontoglires</taxon>
        <taxon>Primates</taxon>
        <taxon>Haplorrhini</taxon>
        <taxon>Catarrhini</taxon>
        <taxon>Hominidae</taxon>
        <taxon>Pan</taxon>
    </lineage>
</organism>
<reference evidence="1 2" key="1">
    <citation type="submission" date="2017-12" db="EMBL/GenBank/DDBJ databases">
        <title>High-resolution comparative analysis of great ape genomes.</title>
        <authorList>
            <person name="Pollen A."/>
            <person name="Hastie A."/>
            <person name="Hormozdiari F."/>
            <person name="Dougherty M."/>
            <person name="Liu R."/>
            <person name="Chaisson M."/>
            <person name="Hoppe E."/>
            <person name="Hill C."/>
            <person name="Pang A."/>
            <person name="Hillier L."/>
            <person name="Baker C."/>
            <person name="Armstrong J."/>
            <person name="Shendure J."/>
            <person name="Paten B."/>
            <person name="Wilson R."/>
            <person name="Chao H."/>
            <person name="Schneider V."/>
            <person name="Ventura M."/>
            <person name="Kronenberg Z."/>
            <person name="Murali S."/>
            <person name="Gordon D."/>
            <person name="Cantsilieris S."/>
            <person name="Munson K."/>
            <person name="Nelson B."/>
            <person name="Raja A."/>
            <person name="Underwood J."/>
            <person name="Diekhans M."/>
            <person name="Fiddes I."/>
            <person name="Haussler D."/>
            <person name="Eichler E."/>
        </authorList>
    </citation>
    <scope>NUCLEOTIDE SEQUENCE [LARGE SCALE GENOMIC DNA]</scope>
    <source>
        <strain evidence="1">Yerkes chimp pedigree #C0471</strain>
    </source>
</reference>
<proteinExistence type="predicted"/>
<protein>
    <submittedName>
        <fullName evidence="1">SLC25A17 isoform 7</fullName>
    </submittedName>
</protein>
<evidence type="ECO:0000313" key="2">
    <source>
        <dbReference type="Proteomes" id="UP000236370"/>
    </source>
</evidence>